<gene>
    <name evidence="1" type="ORF">UFOPK3773_00031</name>
</gene>
<proteinExistence type="predicted"/>
<dbReference type="Gene3D" id="3.30.565.10">
    <property type="entry name" value="Histidine kinase-like ATPase, C-terminal domain"/>
    <property type="match status" value="1"/>
</dbReference>
<reference evidence="1" key="1">
    <citation type="submission" date="2020-05" db="EMBL/GenBank/DDBJ databases">
        <authorList>
            <person name="Chiriac C."/>
            <person name="Salcher M."/>
            <person name="Ghai R."/>
            <person name="Kavagutti S V."/>
        </authorList>
    </citation>
    <scope>NUCLEOTIDE SEQUENCE</scope>
</reference>
<evidence type="ECO:0000313" key="1">
    <source>
        <dbReference type="EMBL" id="CAB4927206.1"/>
    </source>
</evidence>
<sequence length="129" mass="13439">MSLAPLIELRVPVDPAAVAIVRTSVASLAARLDFTLDRLEDLRLATNEACALLLGLSNEPGPTLTAVVDSPIPGTLRVDLFRIGTSAALPDRDSFGWTVLHALVDSVAVADSDGEVHLVLTATSGMGHS</sequence>
<dbReference type="InterPro" id="IPR036890">
    <property type="entry name" value="HATPase_C_sf"/>
</dbReference>
<organism evidence="1">
    <name type="scientific">freshwater metagenome</name>
    <dbReference type="NCBI Taxonomy" id="449393"/>
    <lineage>
        <taxon>unclassified sequences</taxon>
        <taxon>metagenomes</taxon>
        <taxon>ecological metagenomes</taxon>
    </lineage>
</organism>
<accession>A0A6J7I9M8</accession>
<dbReference type="AlphaFoldDB" id="A0A6J7I9M8"/>
<dbReference type="EMBL" id="CAFBNF010000002">
    <property type="protein sequence ID" value="CAB4927206.1"/>
    <property type="molecule type" value="Genomic_DNA"/>
</dbReference>
<protein>
    <submittedName>
        <fullName evidence="1">Unannotated protein</fullName>
    </submittedName>
</protein>
<name>A0A6J7I9M8_9ZZZZ</name>